<comment type="similarity">
    <text evidence="2">Belongs to the UPF0719 family.</text>
</comment>
<evidence type="ECO:0000313" key="8">
    <source>
        <dbReference type="EMBL" id="ETA06873.1"/>
    </source>
</evidence>
<feature type="transmembrane region" description="Helical" evidence="7">
    <location>
        <begin position="123"/>
        <end position="142"/>
    </location>
</feature>
<keyword evidence="4 7" id="KW-0812">Transmembrane</keyword>
<feature type="transmembrane region" description="Helical" evidence="7">
    <location>
        <begin position="85"/>
        <end position="103"/>
    </location>
</feature>
<dbReference type="EMBL" id="AYXO01000017">
    <property type="protein sequence ID" value="ETA06873.1"/>
    <property type="molecule type" value="Genomic_DNA"/>
</dbReference>
<protein>
    <submittedName>
        <fullName evidence="8">Membrane protein</fullName>
    </submittedName>
</protein>
<name>W9DBS6_9ACTN</name>
<organism evidence="8 9">
    <name type="scientific">Gordonia alkanivorans CGMCC 6845</name>
    <dbReference type="NCBI Taxonomy" id="1423140"/>
    <lineage>
        <taxon>Bacteria</taxon>
        <taxon>Bacillati</taxon>
        <taxon>Actinomycetota</taxon>
        <taxon>Actinomycetes</taxon>
        <taxon>Mycobacteriales</taxon>
        <taxon>Gordoniaceae</taxon>
        <taxon>Gordonia</taxon>
    </lineage>
</organism>
<evidence type="ECO:0000256" key="4">
    <source>
        <dbReference type="ARBA" id="ARBA00022692"/>
    </source>
</evidence>
<comment type="subcellular location">
    <subcellularLocation>
        <location evidence="1">Cell membrane</location>
        <topology evidence="1">Multi-pass membrane protein</topology>
    </subcellularLocation>
</comment>
<feature type="transmembrane region" description="Helical" evidence="7">
    <location>
        <begin position="52"/>
        <end position="73"/>
    </location>
</feature>
<evidence type="ECO:0000256" key="6">
    <source>
        <dbReference type="ARBA" id="ARBA00023136"/>
    </source>
</evidence>
<dbReference type="PATRIC" id="fig|1423140.3.peg.2170"/>
<evidence type="ECO:0000256" key="7">
    <source>
        <dbReference type="SAM" id="Phobius"/>
    </source>
</evidence>
<keyword evidence="6 7" id="KW-0472">Membrane</keyword>
<keyword evidence="5 7" id="KW-1133">Transmembrane helix</keyword>
<evidence type="ECO:0000256" key="5">
    <source>
        <dbReference type="ARBA" id="ARBA00022989"/>
    </source>
</evidence>
<dbReference type="GO" id="GO:0005886">
    <property type="term" value="C:plasma membrane"/>
    <property type="evidence" value="ECO:0007669"/>
    <property type="project" value="UniProtKB-SubCell"/>
</dbReference>
<comment type="caution">
    <text evidence="8">The sequence shown here is derived from an EMBL/GenBank/DDBJ whole genome shotgun (WGS) entry which is preliminary data.</text>
</comment>
<sequence length="143" mass="14940">MTMLADMTENAYAAGAYAGVGVILMILSFAIVDLLTPGKLRHQLWAERNRNAGILVGSNLFAVAIIVTAAIVASEGRLLEGLTYTVVYSAIGLIVMSVTFLVIDALTPGKLGEILVNPESHPAVWVQGVAHIGVAVIIAASIL</sequence>
<dbReference type="Proteomes" id="UP000035035">
    <property type="component" value="Unassembled WGS sequence"/>
</dbReference>
<proteinExistence type="inferred from homology"/>
<accession>W9DBS6</accession>
<evidence type="ECO:0000256" key="2">
    <source>
        <dbReference type="ARBA" id="ARBA00005779"/>
    </source>
</evidence>
<gene>
    <name evidence="8" type="ORF">V525_10855</name>
</gene>
<evidence type="ECO:0000256" key="3">
    <source>
        <dbReference type="ARBA" id="ARBA00022475"/>
    </source>
</evidence>
<dbReference type="InterPro" id="IPR007140">
    <property type="entry name" value="DUF350"/>
</dbReference>
<feature type="transmembrane region" description="Helical" evidence="7">
    <location>
        <begin position="12"/>
        <end position="32"/>
    </location>
</feature>
<dbReference type="HOGENOM" id="CLU_135044_0_0_11"/>
<keyword evidence="3" id="KW-1003">Cell membrane</keyword>
<dbReference type="Pfam" id="PF03994">
    <property type="entry name" value="DUF350"/>
    <property type="match status" value="1"/>
</dbReference>
<dbReference type="AlphaFoldDB" id="W9DBS6"/>
<reference evidence="8 9" key="1">
    <citation type="journal article" date="2014" name="Genome Announc.">
        <title>Draft Genome Sequence of Gordonia alkanivorans Strain CGMCC6845, a Halotolerant Hydrocarbon-Degrading Bacterium.</title>
        <authorList>
            <person name="Wang X."/>
            <person name="Jin D."/>
            <person name="Zhou L."/>
            <person name="Wu L."/>
            <person name="An W."/>
            <person name="Zhao L."/>
        </authorList>
    </citation>
    <scope>NUCLEOTIDE SEQUENCE [LARGE SCALE GENOMIC DNA]</scope>
    <source>
        <strain evidence="8 9">CGMCC 6845</strain>
    </source>
</reference>
<evidence type="ECO:0000256" key="1">
    <source>
        <dbReference type="ARBA" id="ARBA00004651"/>
    </source>
</evidence>
<keyword evidence="9" id="KW-1185">Reference proteome</keyword>
<evidence type="ECO:0000313" key="9">
    <source>
        <dbReference type="Proteomes" id="UP000035035"/>
    </source>
</evidence>